<dbReference type="EMBL" id="VCKW01000023">
    <property type="protein sequence ID" value="TMR05428.1"/>
    <property type="molecule type" value="Genomic_DNA"/>
</dbReference>
<accession>A0A5C4JH23</accession>
<dbReference type="Proteomes" id="UP000309174">
    <property type="component" value="Unassembled WGS sequence"/>
</dbReference>
<dbReference type="AlphaFoldDB" id="A0A5C4JH23"/>
<protein>
    <submittedName>
        <fullName evidence="1">Uncharacterized protein</fullName>
    </submittedName>
</protein>
<keyword evidence="2" id="KW-1185">Reference proteome</keyword>
<comment type="caution">
    <text evidence="1">The sequence shown here is derived from an EMBL/GenBank/DDBJ whole genome shotgun (WGS) entry which is preliminary data.</text>
</comment>
<sequence>MGIRPFDYDGYWRDETRDDWRRRGLHWHCYASRMDGNAYGDDPARRDVTSELAPREIRDWLRKPTRGIRRASTAPEDAVAWLRAQWEPIKSQVGREATAVTDEARFGIALYNLRCGNDVCWGFWLNASVHLHLAVLGTDRSCH</sequence>
<dbReference type="RefSeq" id="WP_138644216.1">
    <property type="nucleotide sequence ID" value="NZ_VCKW01000023.1"/>
</dbReference>
<proteinExistence type="predicted"/>
<organism evidence="1 2">
    <name type="scientific">Actinomadura soli</name>
    <dbReference type="NCBI Taxonomy" id="2508997"/>
    <lineage>
        <taxon>Bacteria</taxon>
        <taxon>Bacillati</taxon>
        <taxon>Actinomycetota</taxon>
        <taxon>Actinomycetes</taxon>
        <taxon>Streptosporangiales</taxon>
        <taxon>Thermomonosporaceae</taxon>
        <taxon>Actinomadura</taxon>
    </lineage>
</organism>
<evidence type="ECO:0000313" key="1">
    <source>
        <dbReference type="EMBL" id="TMR05428.1"/>
    </source>
</evidence>
<name>A0A5C4JH23_9ACTN</name>
<evidence type="ECO:0000313" key="2">
    <source>
        <dbReference type="Proteomes" id="UP000309174"/>
    </source>
</evidence>
<dbReference type="OrthoDB" id="4320824at2"/>
<gene>
    <name evidence="1" type="ORF">ETD83_06950</name>
</gene>
<reference evidence="1 2" key="1">
    <citation type="submission" date="2019-05" db="EMBL/GenBank/DDBJ databases">
        <title>Draft genome sequence of Actinomadura sp. 14C53.</title>
        <authorList>
            <person name="Saricaoglu S."/>
            <person name="Isik K."/>
        </authorList>
    </citation>
    <scope>NUCLEOTIDE SEQUENCE [LARGE SCALE GENOMIC DNA]</scope>
    <source>
        <strain evidence="1 2">14C53</strain>
    </source>
</reference>